<reference evidence="1" key="1">
    <citation type="submission" date="2018-05" db="EMBL/GenBank/DDBJ databases">
        <authorList>
            <person name="Lanie J.A."/>
            <person name="Ng W.-L."/>
            <person name="Kazmierczak K.M."/>
            <person name="Andrzejewski T.M."/>
            <person name="Davidsen T.M."/>
            <person name="Wayne K.J."/>
            <person name="Tettelin H."/>
            <person name="Glass J.I."/>
            <person name="Rusch D."/>
            <person name="Podicherti R."/>
            <person name="Tsui H.-C.T."/>
            <person name="Winkler M.E."/>
        </authorList>
    </citation>
    <scope>NUCLEOTIDE SEQUENCE</scope>
</reference>
<organism evidence="1">
    <name type="scientific">marine metagenome</name>
    <dbReference type="NCBI Taxonomy" id="408172"/>
    <lineage>
        <taxon>unclassified sequences</taxon>
        <taxon>metagenomes</taxon>
        <taxon>ecological metagenomes</taxon>
    </lineage>
</organism>
<protein>
    <recommendedName>
        <fullName evidence="2">t-SNARE coiled-coil homology domain-containing protein</fullName>
    </recommendedName>
</protein>
<accession>A0A383CEU0</accession>
<evidence type="ECO:0008006" key="2">
    <source>
        <dbReference type="Google" id="ProtNLM"/>
    </source>
</evidence>
<sequence>ALDTALNNIYGEINNIKGPLNNLESLVTKAGLKNSDIERQCSDMKKDIKNLDSTVSKIFTTTFEIQDKINENDNASFIDSVKENKELLKSLSTGFNEIKSDIEQLVEAINNFPGAKSSGVLGGIANLFKPINK</sequence>
<dbReference type="Gene3D" id="1.10.287.950">
    <property type="entry name" value="Methyl-accepting chemotaxis protein"/>
    <property type="match status" value="1"/>
</dbReference>
<evidence type="ECO:0000313" key="1">
    <source>
        <dbReference type="EMBL" id="SVE30098.1"/>
    </source>
</evidence>
<feature type="non-terminal residue" evidence="1">
    <location>
        <position position="1"/>
    </location>
</feature>
<dbReference type="AlphaFoldDB" id="A0A383CEU0"/>
<dbReference type="EMBL" id="UINC01207833">
    <property type="protein sequence ID" value="SVE30098.1"/>
    <property type="molecule type" value="Genomic_DNA"/>
</dbReference>
<proteinExistence type="predicted"/>
<gene>
    <name evidence="1" type="ORF">METZ01_LOCUS482952</name>
</gene>
<name>A0A383CEU0_9ZZZZ</name>
<dbReference type="SUPFAM" id="SSF101447">
    <property type="entry name" value="Formin homology 2 domain (FH2 domain)"/>
    <property type="match status" value="1"/>
</dbReference>